<evidence type="ECO:0000256" key="5">
    <source>
        <dbReference type="SAM" id="SignalP"/>
    </source>
</evidence>
<evidence type="ECO:0000313" key="7">
    <source>
        <dbReference type="EnsemblMetazoa" id="CLYHEMP018209.1"/>
    </source>
</evidence>
<dbReference type="PRINTS" id="PR00757">
    <property type="entry name" value="AMINEOXDASEF"/>
</dbReference>
<comment type="cofactor">
    <cofactor evidence="1 4">
        <name>FAD</name>
        <dbReference type="ChEBI" id="CHEBI:57692"/>
    </cofactor>
</comment>
<dbReference type="GO" id="GO:0008131">
    <property type="term" value="F:primary methylamine oxidase activity"/>
    <property type="evidence" value="ECO:0007669"/>
    <property type="project" value="UniProtKB-ARBA"/>
</dbReference>
<protein>
    <recommendedName>
        <fullName evidence="4">Amine oxidase</fullName>
        <ecNumber evidence="4">1.4.3.-</ecNumber>
    </recommendedName>
</protein>
<dbReference type="EnsemblMetazoa" id="CLYHEMT018209.1">
    <property type="protein sequence ID" value="CLYHEMP018209.1"/>
    <property type="gene ID" value="CLYHEMG018209"/>
</dbReference>
<dbReference type="InterPro" id="IPR050281">
    <property type="entry name" value="Flavin_monoamine_oxidase"/>
</dbReference>
<accession>A0A7M5X6B2</accession>
<dbReference type="PANTHER" id="PTHR10742:SF313">
    <property type="entry name" value="AMINE OXIDASE"/>
    <property type="match status" value="1"/>
</dbReference>
<keyword evidence="4" id="KW-0274">FAD</keyword>
<comment type="similarity">
    <text evidence="4">Belongs to the flavin monoamine oxidase family.</text>
</comment>
<dbReference type="Proteomes" id="UP000594262">
    <property type="component" value="Unplaced"/>
</dbReference>
<sequence length="502" mass="57058">MSHYMLFAILGLFAMTQCQEYDVIVVGSGLAGLGAGKYFHDNNVSKFLILEANDYIGGRVKNIHWHNLTIPLGAGWLHMVDEDHEIYKKHLQYNMSLYTDTYWLNKVEFRNGNDGSIISSEEVGKVNNRIVAAQDKMDELVEQRVENGQGTIDLKSGLRWGGFEAKTPLENAIEYFRYEFENGIEPDVIDAVGFGYSALNENVHERIVNDPRGYGFPVFEESKPYQSKIKLNKTATKITMHSKNNITIECKDGTSYTTKNVLVTVSTGVVQSGNIKFSPKLPEWKTGGLNMAPMCHYCKIFLRFNTVFWDDSKSYVMLATERKGHFVHWENMNADGLFPGSKILLATLTGDICRESYTYTDNEIIEQAYQVLKKVYPNATRPIEMKRNDFSINPNFLGSYSYQIAGINENDYKAMDHPVQQSIYFAGEAYQRWEFGYAHGAYDSGLGAAKNITNCMRDEEKCATDSPKFDYPNQQIPSHAVRITMSLEMLLTVFVTTLFKLI</sequence>
<evidence type="ECO:0000256" key="3">
    <source>
        <dbReference type="PIRSR" id="PIRSR601613-1"/>
    </source>
</evidence>
<evidence type="ECO:0000259" key="6">
    <source>
        <dbReference type="Pfam" id="PF01593"/>
    </source>
</evidence>
<proteinExistence type="inferred from homology"/>
<dbReference type="InterPro" id="IPR001613">
    <property type="entry name" value="Flavin_amine_oxidase"/>
</dbReference>
<keyword evidence="4" id="KW-0285">Flavoprotein</keyword>
<dbReference type="Gene3D" id="3.50.50.60">
    <property type="entry name" value="FAD/NAD(P)-binding domain"/>
    <property type="match status" value="1"/>
</dbReference>
<dbReference type="InterPro" id="IPR036188">
    <property type="entry name" value="FAD/NAD-bd_sf"/>
</dbReference>
<name>A0A7M5X6B2_9CNID</name>
<keyword evidence="5" id="KW-0732">Signal</keyword>
<dbReference type="SUPFAM" id="SSF54373">
    <property type="entry name" value="FAD-linked reductases, C-terminal domain"/>
    <property type="match status" value="1"/>
</dbReference>
<feature type="domain" description="Amine oxidase" evidence="6">
    <location>
        <begin position="227"/>
        <end position="452"/>
    </location>
</feature>
<dbReference type="EC" id="1.4.3.-" evidence="4"/>
<feature type="signal peptide" evidence="5">
    <location>
        <begin position="1"/>
        <end position="18"/>
    </location>
</feature>
<dbReference type="PANTHER" id="PTHR10742">
    <property type="entry name" value="FLAVIN MONOAMINE OXIDASE"/>
    <property type="match status" value="1"/>
</dbReference>
<feature type="chain" id="PRO_5029627620" description="Amine oxidase" evidence="5">
    <location>
        <begin position="19"/>
        <end position="502"/>
    </location>
</feature>
<dbReference type="GO" id="GO:0006598">
    <property type="term" value="P:polyamine catabolic process"/>
    <property type="evidence" value="ECO:0007669"/>
    <property type="project" value="TreeGrafter"/>
</dbReference>
<reference evidence="7" key="1">
    <citation type="submission" date="2021-01" db="UniProtKB">
        <authorList>
            <consortium name="EnsemblMetazoa"/>
        </authorList>
    </citation>
    <scope>IDENTIFICATION</scope>
</reference>
<evidence type="ECO:0000313" key="8">
    <source>
        <dbReference type="Proteomes" id="UP000594262"/>
    </source>
</evidence>
<dbReference type="Gene3D" id="3.90.660.10">
    <property type="match status" value="1"/>
</dbReference>
<keyword evidence="2 4" id="KW-0560">Oxidoreductase</keyword>
<dbReference type="SUPFAM" id="SSF51905">
    <property type="entry name" value="FAD/NAD(P)-binding domain"/>
    <property type="match status" value="1"/>
</dbReference>
<feature type="binding site" evidence="3">
    <location>
        <begin position="51"/>
        <end position="52"/>
    </location>
    <ligand>
        <name>FAD</name>
        <dbReference type="ChEBI" id="CHEBI:57692"/>
    </ligand>
</feature>
<evidence type="ECO:0000256" key="2">
    <source>
        <dbReference type="ARBA" id="ARBA00023002"/>
    </source>
</evidence>
<organism evidence="7 8">
    <name type="scientific">Clytia hemisphaerica</name>
    <dbReference type="NCBI Taxonomy" id="252671"/>
    <lineage>
        <taxon>Eukaryota</taxon>
        <taxon>Metazoa</taxon>
        <taxon>Cnidaria</taxon>
        <taxon>Hydrozoa</taxon>
        <taxon>Hydroidolina</taxon>
        <taxon>Leptothecata</taxon>
        <taxon>Obeliida</taxon>
        <taxon>Clytiidae</taxon>
        <taxon>Clytia</taxon>
    </lineage>
</organism>
<dbReference type="GeneID" id="136802877"/>
<evidence type="ECO:0000256" key="1">
    <source>
        <dbReference type="ARBA" id="ARBA00001974"/>
    </source>
</evidence>
<dbReference type="RefSeq" id="XP_066915733.1">
    <property type="nucleotide sequence ID" value="XM_067059632.1"/>
</dbReference>
<dbReference type="InterPro" id="IPR002937">
    <property type="entry name" value="Amino_oxidase"/>
</dbReference>
<keyword evidence="8" id="KW-1185">Reference proteome</keyword>
<dbReference type="AlphaFoldDB" id="A0A7M5X6B2"/>
<evidence type="ECO:0000256" key="4">
    <source>
        <dbReference type="RuleBase" id="RU362067"/>
    </source>
</evidence>
<dbReference type="Pfam" id="PF13450">
    <property type="entry name" value="NAD_binding_8"/>
    <property type="match status" value="1"/>
</dbReference>
<dbReference type="OrthoDB" id="6021355at2759"/>
<dbReference type="Pfam" id="PF01593">
    <property type="entry name" value="Amino_oxidase"/>
    <property type="match status" value="1"/>
</dbReference>